<evidence type="ECO:0000313" key="1">
    <source>
        <dbReference type="EMBL" id="MBA0550893.1"/>
    </source>
</evidence>
<dbReference type="EMBL" id="JABEZX010000002">
    <property type="protein sequence ID" value="MBA0550893.1"/>
    <property type="molecule type" value="Genomic_DNA"/>
</dbReference>
<proteinExistence type="predicted"/>
<reference evidence="1 2" key="1">
    <citation type="journal article" date="2019" name="Genome Biol. Evol.">
        <title>Insights into the evolution of the New World diploid cottons (Gossypium, subgenus Houzingenia) based on genome sequencing.</title>
        <authorList>
            <person name="Grover C.E."/>
            <person name="Arick M.A. 2nd"/>
            <person name="Thrash A."/>
            <person name="Conover J.L."/>
            <person name="Sanders W.S."/>
            <person name="Peterson D.G."/>
            <person name="Frelichowski J.E."/>
            <person name="Scheffler J.A."/>
            <person name="Scheffler B.E."/>
            <person name="Wendel J.F."/>
        </authorList>
    </citation>
    <scope>NUCLEOTIDE SEQUENCE [LARGE SCALE GENOMIC DNA]</scope>
    <source>
        <strain evidence="1">157</strain>
        <tissue evidence="1">Leaf</tissue>
    </source>
</reference>
<dbReference type="Proteomes" id="UP000593572">
    <property type="component" value="Unassembled WGS sequence"/>
</dbReference>
<organism evidence="1 2">
    <name type="scientific">Gossypium lobatum</name>
    <dbReference type="NCBI Taxonomy" id="34289"/>
    <lineage>
        <taxon>Eukaryota</taxon>
        <taxon>Viridiplantae</taxon>
        <taxon>Streptophyta</taxon>
        <taxon>Embryophyta</taxon>
        <taxon>Tracheophyta</taxon>
        <taxon>Spermatophyta</taxon>
        <taxon>Magnoliopsida</taxon>
        <taxon>eudicotyledons</taxon>
        <taxon>Gunneridae</taxon>
        <taxon>Pentapetalae</taxon>
        <taxon>rosids</taxon>
        <taxon>malvids</taxon>
        <taxon>Malvales</taxon>
        <taxon>Malvaceae</taxon>
        <taxon>Malvoideae</taxon>
        <taxon>Gossypium</taxon>
    </lineage>
</organism>
<evidence type="ECO:0000313" key="2">
    <source>
        <dbReference type="Proteomes" id="UP000593572"/>
    </source>
</evidence>
<keyword evidence="2" id="KW-1185">Reference proteome</keyword>
<protein>
    <submittedName>
        <fullName evidence="1">Uncharacterized protein</fullName>
    </submittedName>
</protein>
<gene>
    <name evidence="1" type="ORF">Golob_021803</name>
</gene>
<accession>A0A7J8LEQ0</accession>
<name>A0A7J8LEQ0_9ROSI</name>
<dbReference type="AlphaFoldDB" id="A0A7J8LEQ0"/>
<sequence>MKPNEDFWKPSKAEQVMVNFDATFFQQELKATA</sequence>
<comment type="caution">
    <text evidence="1">The sequence shown here is derived from an EMBL/GenBank/DDBJ whole genome shotgun (WGS) entry which is preliminary data.</text>
</comment>